<evidence type="ECO:0000313" key="2">
    <source>
        <dbReference type="Proteomes" id="UP000234857"/>
    </source>
</evidence>
<sequence>MAIFDYKEILRQKLCQERSKSYEINTRLSSYPVVSEYLNSSEEEQYLIFNTSNNYILKVSDGNKKEEEEIIR</sequence>
<protein>
    <submittedName>
        <fullName evidence="1">Uncharacterized protein</fullName>
    </submittedName>
</protein>
<evidence type="ECO:0000313" key="1">
    <source>
        <dbReference type="EMBL" id="PLX16353.1"/>
    </source>
</evidence>
<dbReference type="Proteomes" id="UP000234857">
    <property type="component" value="Unassembled WGS sequence"/>
</dbReference>
<reference evidence="1 2" key="1">
    <citation type="submission" date="2017-11" db="EMBL/GenBank/DDBJ databases">
        <title>Genome-resolved metagenomics identifies genetic mobility, metabolic interactions, and unexpected diversity in perchlorate-reducing communities.</title>
        <authorList>
            <person name="Barnum T.P."/>
            <person name="Figueroa I.A."/>
            <person name="Carlstrom C.I."/>
            <person name="Lucas L.N."/>
            <person name="Engelbrektson A.L."/>
            <person name="Coates J.D."/>
        </authorList>
    </citation>
    <scope>NUCLEOTIDE SEQUENCE [LARGE SCALE GENOMIC DNA]</scope>
    <source>
        <strain evidence="1">BM706</strain>
    </source>
</reference>
<name>A0A2N5ZCE8_MUIH1</name>
<dbReference type="AlphaFoldDB" id="A0A2N5ZCE8"/>
<gene>
    <name evidence="1" type="ORF">C0601_10310</name>
</gene>
<comment type="caution">
    <text evidence="1">The sequence shown here is derived from an EMBL/GenBank/DDBJ whole genome shotgun (WGS) entry which is preliminary data.</text>
</comment>
<dbReference type="EMBL" id="PKTG01000116">
    <property type="protein sequence ID" value="PLX16353.1"/>
    <property type="molecule type" value="Genomic_DNA"/>
</dbReference>
<organism evidence="1 2">
    <name type="scientific">Muiribacterium halophilum</name>
    <dbReference type="NCBI Taxonomy" id="2053465"/>
    <lineage>
        <taxon>Bacteria</taxon>
        <taxon>Candidatus Muiribacteriota</taxon>
        <taxon>Candidatus Muiribacteriia</taxon>
        <taxon>Candidatus Muiribacteriales</taxon>
        <taxon>Candidatus Muiribacteriaceae</taxon>
        <taxon>Candidatus Muiribacterium</taxon>
    </lineage>
</organism>
<proteinExistence type="predicted"/>
<accession>A0A2N5ZCE8</accession>